<feature type="active site" evidence="5">
    <location>
        <position position="336"/>
    </location>
</feature>
<dbReference type="OrthoDB" id="10249562at2759"/>
<keyword evidence="7" id="KW-1133">Transmembrane helix</keyword>
<evidence type="ECO:0000313" key="10">
    <source>
        <dbReference type="Proteomes" id="UP000266861"/>
    </source>
</evidence>
<dbReference type="Pfam" id="PF01974">
    <property type="entry name" value="tRNA_int_endo"/>
    <property type="match status" value="1"/>
</dbReference>
<accession>A0A397GTN4</accession>
<proteinExistence type="inferred from homology"/>
<dbReference type="PANTHER" id="PTHR21227:SF0">
    <property type="entry name" value="TRNA-SPLICING ENDONUCLEASE SUBUNIT SEN2"/>
    <property type="match status" value="1"/>
</dbReference>
<organism evidence="9 10">
    <name type="scientific">Diversispora epigaea</name>
    <dbReference type="NCBI Taxonomy" id="1348612"/>
    <lineage>
        <taxon>Eukaryota</taxon>
        <taxon>Fungi</taxon>
        <taxon>Fungi incertae sedis</taxon>
        <taxon>Mucoromycota</taxon>
        <taxon>Glomeromycotina</taxon>
        <taxon>Glomeromycetes</taxon>
        <taxon>Diversisporales</taxon>
        <taxon>Diversisporaceae</taxon>
        <taxon>Diversispora</taxon>
    </lineage>
</organism>
<evidence type="ECO:0000256" key="1">
    <source>
        <dbReference type="ARBA" id="ARBA00008078"/>
    </source>
</evidence>
<comment type="similarity">
    <text evidence="1 4">Belongs to the tRNA-intron endonuclease family.</text>
</comment>
<reference evidence="9 10" key="1">
    <citation type="submission" date="2018-08" db="EMBL/GenBank/DDBJ databases">
        <title>Genome and evolution of the arbuscular mycorrhizal fungus Diversispora epigaea (formerly Glomus versiforme) and its bacterial endosymbionts.</title>
        <authorList>
            <person name="Sun X."/>
            <person name="Fei Z."/>
            <person name="Harrison M."/>
        </authorList>
    </citation>
    <scope>NUCLEOTIDE SEQUENCE [LARGE SCALE GENOMIC DNA]</scope>
    <source>
        <strain evidence="9 10">IT104</strain>
    </source>
</reference>
<evidence type="ECO:0000256" key="6">
    <source>
        <dbReference type="SAM" id="MobiDB-lite"/>
    </source>
</evidence>
<dbReference type="GO" id="GO:0000213">
    <property type="term" value="F:tRNA-intron lyase activity"/>
    <property type="evidence" value="ECO:0007669"/>
    <property type="project" value="UniProtKB-UniRule"/>
</dbReference>
<dbReference type="Proteomes" id="UP000266861">
    <property type="component" value="Unassembled WGS sequence"/>
</dbReference>
<keyword evidence="10" id="KW-1185">Reference proteome</keyword>
<dbReference type="GO" id="GO:0000379">
    <property type="term" value="P:tRNA-type intron splice site recognition and cleavage"/>
    <property type="evidence" value="ECO:0007669"/>
    <property type="project" value="TreeGrafter"/>
</dbReference>
<keyword evidence="2 4" id="KW-0819">tRNA processing</keyword>
<evidence type="ECO:0000256" key="5">
    <source>
        <dbReference type="PIRSR" id="PIRSR011789-1"/>
    </source>
</evidence>
<gene>
    <name evidence="9" type="ORF">Glove_452g17</name>
</gene>
<name>A0A397GTN4_9GLOM</name>
<dbReference type="EMBL" id="PQFF01000396">
    <property type="protein sequence ID" value="RHZ53028.1"/>
    <property type="molecule type" value="Genomic_DNA"/>
</dbReference>
<evidence type="ECO:0000256" key="2">
    <source>
        <dbReference type="ARBA" id="ARBA00022694"/>
    </source>
</evidence>
<feature type="compositionally biased region" description="Acidic residues" evidence="6">
    <location>
        <begin position="411"/>
        <end position="420"/>
    </location>
</feature>
<evidence type="ECO:0000256" key="4">
    <source>
        <dbReference type="PIRNR" id="PIRNR011789"/>
    </source>
</evidence>
<protein>
    <recommendedName>
        <fullName evidence="4">tRNA-splicing endonuclease subunit Sen2</fullName>
        <ecNumber evidence="4">4.6.1.16</ecNumber>
    </recommendedName>
</protein>
<dbReference type="STRING" id="1348612.A0A397GTN4"/>
<evidence type="ECO:0000256" key="3">
    <source>
        <dbReference type="ARBA" id="ARBA00023239"/>
    </source>
</evidence>
<keyword evidence="3 4" id="KW-0456">Lyase</keyword>
<feature type="transmembrane region" description="Helical" evidence="7">
    <location>
        <begin position="21"/>
        <end position="40"/>
    </location>
</feature>
<feature type="domain" description="tRNA intron endonuclease catalytic" evidence="8">
    <location>
        <begin position="306"/>
        <end position="400"/>
    </location>
</feature>
<dbReference type="PIRSF" id="PIRSF011789">
    <property type="entry name" value="tRNA_splic_SEN2"/>
    <property type="match status" value="1"/>
</dbReference>
<dbReference type="GO" id="GO:0003676">
    <property type="term" value="F:nucleic acid binding"/>
    <property type="evidence" value="ECO:0007669"/>
    <property type="project" value="InterPro"/>
</dbReference>
<dbReference type="SUPFAM" id="SSF53032">
    <property type="entry name" value="tRNA-intron endonuclease catalytic domain-like"/>
    <property type="match status" value="1"/>
</dbReference>
<dbReference type="InterPro" id="IPR006677">
    <property type="entry name" value="tRNA_intron_Endonuc_cat-like"/>
</dbReference>
<evidence type="ECO:0000259" key="8">
    <source>
        <dbReference type="Pfam" id="PF01974"/>
    </source>
</evidence>
<comment type="caution">
    <text evidence="9">The sequence shown here is derived from an EMBL/GenBank/DDBJ whole genome shotgun (WGS) entry which is preliminary data.</text>
</comment>
<dbReference type="InterPro" id="IPR036167">
    <property type="entry name" value="tRNA_intron_Endo_cat-like_sf"/>
</dbReference>
<dbReference type="EC" id="4.6.1.16" evidence="4"/>
<feature type="active site" evidence="5">
    <location>
        <position position="344"/>
    </location>
</feature>
<feature type="active site" evidence="5">
    <location>
        <position position="393"/>
    </location>
</feature>
<comment type="function">
    <text evidence="4">Constitutes one of the two catalytic subunit of the tRNA-splicing endonuclease complex, a complex responsible for identification and cleavage of the splice sites in pre-tRNA. It cleaves pre-tRNA at the 5'- and 3'-splice sites to release the intron. The products are an intron and two tRNA half-molecules bearing 2',3'-cyclic phosphate and 5'-OH termini. There are no conserved sequences at the splice sites, but the intron is invariably located at the same site in the gene, placing the splice sites an invariant distance from the constant structural features of the tRNA body.</text>
</comment>
<dbReference type="GO" id="GO:0005737">
    <property type="term" value="C:cytoplasm"/>
    <property type="evidence" value="ECO:0007669"/>
    <property type="project" value="TreeGrafter"/>
</dbReference>
<dbReference type="InterPro" id="IPR016589">
    <property type="entry name" value="tRNA_splic_SEN2"/>
</dbReference>
<evidence type="ECO:0000256" key="7">
    <source>
        <dbReference type="SAM" id="Phobius"/>
    </source>
</evidence>
<dbReference type="GO" id="GO:0000214">
    <property type="term" value="C:tRNA-intron endonuclease complex"/>
    <property type="evidence" value="ECO:0007669"/>
    <property type="project" value="UniProtKB-UniRule"/>
</dbReference>
<dbReference type="Gene3D" id="3.40.1350.10">
    <property type="match status" value="1"/>
</dbReference>
<keyword evidence="7" id="KW-0472">Membrane</keyword>
<feature type="compositionally biased region" description="Polar residues" evidence="6">
    <location>
        <begin position="426"/>
        <end position="437"/>
    </location>
</feature>
<dbReference type="PANTHER" id="PTHR21227">
    <property type="entry name" value="TRNA-SPLICING ENDONUCLEASE SUBUNIT SEN2"/>
    <property type="match status" value="1"/>
</dbReference>
<evidence type="ECO:0000313" key="9">
    <source>
        <dbReference type="EMBL" id="RHZ53028.1"/>
    </source>
</evidence>
<dbReference type="InterPro" id="IPR011856">
    <property type="entry name" value="tRNA_endonuc-like_dom_sf"/>
</dbReference>
<dbReference type="InterPro" id="IPR006676">
    <property type="entry name" value="tRNA_splic"/>
</dbReference>
<keyword evidence="7" id="KW-0812">Transmembrane</keyword>
<feature type="region of interest" description="Disordered" evidence="6">
    <location>
        <begin position="411"/>
        <end position="437"/>
    </location>
</feature>
<dbReference type="CDD" id="cd22363">
    <property type="entry name" value="tRNA-intron_lyase_C"/>
    <property type="match status" value="1"/>
</dbReference>
<dbReference type="AlphaFoldDB" id="A0A397GTN4"/>
<sequence>MAKKSKNKYVKDKSYVHPLPISLYTFFTRITSLFTYLSFYNHKSSKPQGIFDSLSNSVIVCDKRDIEKLWKQGFFGKGNLSRSEPTWNNRRNLTAEQVTQKRRLFRAKRKLKKQKRSIVLDEDKDVSISTSKNNDNSSFIDIPPDITSNTVDTVENSKETIDINDMDKKSDENKWIISIKENNKCDKCDNAIKDNKCDKCDNASEDNISNNYEIKSKRKEKGEEEDELIMIKDEHLQLTAEEAFFLGFGIGALDIYDSNNNLMSIQECWDEFRISSISCSSQINILGTNNFHQQKKMSINNLDNPFIIKYIAYHHFRSLGWVVKSGIKFGVDYALYEKGPVFKHAEYGVVVLPYYPSSKDNNYNNNNSQFRQNVVSSWQLLMNLSRVCVQIKKSLILCYVIIPYLNSSRSEEEEEEEENTSENISRGNTSVKNDNIDTVNSVNDDDILVSHNLLNNPMECLRNYKIKEILVNRCIPEKLK</sequence>